<protein>
    <submittedName>
        <fullName evidence="1">Uncharacterized protein</fullName>
    </submittedName>
</protein>
<comment type="caution">
    <text evidence="1">The sequence shown here is derived from an EMBL/GenBank/DDBJ whole genome shotgun (WGS) entry which is preliminary data.</text>
</comment>
<organism evidence="1 2">
    <name type="scientific">Leptospira weilii str. 2006001853</name>
    <dbReference type="NCBI Taxonomy" id="1001589"/>
    <lineage>
        <taxon>Bacteria</taxon>
        <taxon>Pseudomonadati</taxon>
        <taxon>Spirochaetota</taxon>
        <taxon>Spirochaetia</taxon>
        <taxon>Leptospirales</taxon>
        <taxon>Leptospiraceae</taxon>
        <taxon>Leptospira</taxon>
    </lineage>
</organism>
<dbReference type="Proteomes" id="UP000001338">
    <property type="component" value="Unassembled WGS sequence"/>
</dbReference>
<sequence length="124" mass="14307">MDYKAFFAENIRGYTNILGEKIMKKMIILTLFLFGFSNGIFAISEIEELLIKEATNPELKKIAKEYLIKKAKDHKDLAERYKSLSNLSKGGKALSSIEEHKKYKKLAEHCEKEASIYEREANNL</sequence>
<evidence type="ECO:0000313" key="1">
    <source>
        <dbReference type="EMBL" id="EKR62980.1"/>
    </source>
</evidence>
<name>A0A828YY74_9LEPT</name>
<gene>
    <name evidence="1" type="ORF">LEP1GSC036_2429</name>
</gene>
<dbReference type="EMBL" id="AFLV02000065">
    <property type="protein sequence ID" value="EKR62980.1"/>
    <property type="molecule type" value="Genomic_DNA"/>
</dbReference>
<evidence type="ECO:0000313" key="2">
    <source>
        <dbReference type="Proteomes" id="UP000001338"/>
    </source>
</evidence>
<accession>A0A828YY74</accession>
<reference evidence="1 2" key="1">
    <citation type="submission" date="2012-10" db="EMBL/GenBank/DDBJ databases">
        <authorList>
            <person name="Harkins D.M."/>
            <person name="Durkin A.S."/>
            <person name="Brinkac L.M."/>
            <person name="Haft D.H."/>
            <person name="Selengut J.D."/>
            <person name="Sanka R."/>
            <person name="DePew J."/>
            <person name="Purushe J."/>
            <person name="Whelen A.C."/>
            <person name="Vinetz J.M."/>
            <person name="Sutton G.G."/>
            <person name="Nierman W.C."/>
            <person name="Fouts D.E."/>
        </authorList>
    </citation>
    <scope>NUCLEOTIDE SEQUENCE [LARGE SCALE GENOMIC DNA]</scope>
    <source>
        <strain evidence="1 2">2006001853</strain>
    </source>
</reference>
<dbReference type="AlphaFoldDB" id="A0A828YY74"/>
<dbReference type="NCBIfam" id="NF047526">
    <property type="entry name" value="LIC_10421_fam"/>
    <property type="match status" value="1"/>
</dbReference>
<proteinExistence type="predicted"/>